<feature type="domain" description="Orn/DAP/Arg decarboxylase 2 C-terminal" evidence="15">
    <location>
        <begin position="640"/>
        <end position="776"/>
    </location>
</feature>
<dbReference type="InterPro" id="IPR016067">
    <property type="entry name" value="S-AdoMet_deCO2ase_core"/>
</dbReference>
<dbReference type="InterPro" id="IPR022644">
    <property type="entry name" value="De-COase2_N"/>
</dbReference>
<gene>
    <name evidence="17" type="ORF">PCOS0759_LOCUS847</name>
</gene>
<evidence type="ECO:0000256" key="5">
    <source>
        <dbReference type="ARBA" id="ARBA00022691"/>
    </source>
</evidence>
<dbReference type="NCBIfam" id="TIGR00535">
    <property type="entry name" value="SAM_DCase"/>
    <property type="match status" value="1"/>
</dbReference>
<dbReference type="InterPro" id="IPR000183">
    <property type="entry name" value="Orn/DAP/Arg_de-COase"/>
</dbReference>
<evidence type="ECO:0000313" key="17">
    <source>
        <dbReference type="EMBL" id="CAD9077615.1"/>
    </source>
</evidence>
<dbReference type="Gene3D" id="3.60.90.10">
    <property type="entry name" value="S-adenosylmethionine decarboxylase"/>
    <property type="match status" value="1"/>
</dbReference>
<evidence type="ECO:0000256" key="7">
    <source>
        <dbReference type="ARBA" id="ARBA00022813"/>
    </source>
</evidence>
<dbReference type="GO" id="GO:0006597">
    <property type="term" value="P:spermine biosynthetic process"/>
    <property type="evidence" value="ECO:0007669"/>
    <property type="project" value="InterPro"/>
</dbReference>
<dbReference type="InterPro" id="IPR022643">
    <property type="entry name" value="De-COase2_C"/>
</dbReference>
<proteinExistence type="inferred from homology"/>
<keyword evidence="13" id="KW-0670">Pyruvate</keyword>
<sequence>MMNYYTSEDYDSPVISFEGPEKRILAYFQSAKPDASLRSIDSSTWAQLLSLVGCEILSEMRNDHCTSFVLSESSLFVCDKHLMIKTCGRTRLLNFLEPLQEQIKLRDLELDLERVIYSRKNYYFPEAQFAPHRSWDEEHSTLDKMLPGGKSHVMGSQQDEDQWYTYIWESQQISADFKPHQGEKTPVFEVMMMNLSRSKMEQFYQKQDETPQDCSGAQLADGKVKYSVTEESGIVNLVPGSMIDDFQFDPCGYSMNGLKGECYWTIHITPEAQCSYVSFETNVQLSSKDEYMRMLQQLVKTFEPGRFTVTLYGRDIRMSDIVDLPLTQFNSLSSENYRFSAQRNVAMCNYISHNDAYEQRELALVKKYVAEKRDQQEQMPPFYLVNTSMIESQMQHWKEMLPRVRPLYTVSCNSSPQIIDLVHRLGAGFDCANAKDIGYLSQVKNADITFSNPYFKQVKDLMFASANGVQQIIVDNDLSELDKIARHAPQSKLLLRINTSGHIHQQHGDSSALGSRPEQCAQILKKAHDLGLQVVGVALVHQFENFVPSAQRLALWTQEALPTISEQIFPLFPQYGYEPKVLDIGGSIWSMGVGLDDDRPGYDAHFDSLAGSIQQGLDLVFPHEKHPELQIVATDSASFLVSKSHTLVCQVFGKRMLQQDTPSDPANPDTQNVEMEYYINDGYFGSVSQSKVMSVGDRHHHKTSLPACETEEVNDLSSLLTPHLDVRAVKSITATTEFHKSSIFGPSCDKSLDCLCKSISLPVLEVGDVCYFMNMGAVQHHYDKTRSSADFVFIDGSE</sequence>
<keyword evidence="12" id="KW-0704">Schiff base</keyword>
<dbReference type="AlphaFoldDB" id="A0A7S1KLJ4"/>
<dbReference type="InterPro" id="IPR002433">
    <property type="entry name" value="Orn_de-COase"/>
</dbReference>
<keyword evidence="5" id="KW-0949">S-adenosyl-L-methionine</keyword>
<feature type="domain" description="Orn/DAP/Arg decarboxylase 2 N-terminal" evidence="16">
    <location>
        <begin position="389"/>
        <end position="629"/>
    </location>
</feature>
<dbReference type="SUPFAM" id="SSF50621">
    <property type="entry name" value="Alanine racemase C-terminal domain-like"/>
    <property type="match status" value="1"/>
</dbReference>
<dbReference type="Gene3D" id="3.20.20.10">
    <property type="entry name" value="Alanine racemase"/>
    <property type="match status" value="1"/>
</dbReference>
<dbReference type="InterPro" id="IPR029066">
    <property type="entry name" value="PLP-binding_barrel"/>
</dbReference>
<evidence type="ECO:0000256" key="1">
    <source>
        <dbReference type="ARBA" id="ARBA00001928"/>
    </source>
</evidence>
<evidence type="ECO:0000256" key="12">
    <source>
        <dbReference type="ARBA" id="ARBA00023270"/>
    </source>
</evidence>
<evidence type="ECO:0000256" key="3">
    <source>
        <dbReference type="ARBA" id="ARBA00008466"/>
    </source>
</evidence>
<comment type="cofactor">
    <cofactor evidence="1">
        <name>pyruvate</name>
        <dbReference type="ChEBI" id="CHEBI:15361"/>
    </cofactor>
</comment>
<evidence type="ECO:0000256" key="11">
    <source>
        <dbReference type="ARBA" id="ARBA00023239"/>
    </source>
</evidence>
<dbReference type="SUPFAM" id="SSF51419">
    <property type="entry name" value="PLP-binding barrel"/>
    <property type="match status" value="1"/>
</dbReference>
<dbReference type="Pfam" id="PF00278">
    <property type="entry name" value="Orn_DAP_Arg_deC"/>
    <property type="match status" value="1"/>
</dbReference>
<dbReference type="InterPro" id="IPR001985">
    <property type="entry name" value="S-AdoMet_decarboxylase_euk"/>
</dbReference>
<reference evidence="17" key="1">
    <citation type="submission" date="2021-01" db="EMBL/GenBank/DDBJ databases">
        <authorList>
            <person name="Corre E."/>
            <person name="Pelletier E."/>
            <person name="Niang G."/>
            <person name="Scheremetjew M."/>
            <person name="Finn R."/>
            <person name="Kale V."/>
            <person name="Holt S."/>
            <person name="Cochrane G."/>
            <person name="Meng A."/>
            <person name="Brown T."/>
            <person name="Cohen L."/>
        </authorList>
    </citation>
    <scope>NUCLEOTIDE SEQUENCE</scope>
    <source>
        <strain evidence="17">WS</strain>
    </source>
</reference>
<keyword evidence="10" id="KW-0865">Zymogen</keyword>
<comment type="similarity">
    <text evidence="14">Belongs to the Orn/Lys/Arg decarboxylase class-II family.</text>
</comment>
<accession>A0A7S1KLJ4</accession>
<dbReference type="EMBL" id="HBGD01001067">
    <property type="protein sequence ID" value="CAD9077615.1"/>
    <property type="molecule type" value="Transcribed_RNA"/>
</dbReference>
<dbReference type="SUPFAM" id="SSF56276">
    <property type="entry name" value="S-adenosylmethionine decarboxylase"/>
    <property type="match status" value="1"/>
</dbReference>
<evidence type="ECO:0000256" key="9">
    <source>
        <dbReference type="ARBA" id="ARBA00023115"/>
    </source>
</evidence>
<evidence type="ECO:0000256" key="10">
    <source>
        <dbReference type="ARBA" id="ARBA00023145"/>
    </source>
</evidence>
<evidence type="ECO:0000259" key="15">
    <source>
        <dbReference type="Pfam" id="PF00278"/>
    </source>
</evidence>
<dbReference type="PRINTS" id="PR01182">
    <property type="entry name" value="ORNDCRBXLASE"/>
</dbReference>
<dbReference type="PROSITE" id="PS01336">
    <property type="entry name" value="ADOMETDC"/>
    <property type="match status" value="1"/>
</dbReference>
<keyword evidence="9" id="KW-0620">Polyamine biosynthesis</keyword>
<evidence type="ECO:0000259" key="16">
    <source>
        <dbReference type="Pfam" id="PF02784"/>
    </source>
</evidence>
<dbReference type="PANTHER" id="PTHR11570:SF0">
    <property type="entry name" value="S-ADENOSYLMETHIONINE DECARBOXYLASE PROENZYME"/>
    <property type="match status" value="1"/>
</dbReference>
<evidence type="ECO:0000256" key="2">
    <source>
        <dbReference type="ARBA" id="ARBA00004911"/>
    </source>
</evidence>
<name>A0A7S1KLJ4_9EUKA</name>
<dbReference type="InterPro" id="IPR018166">
    <property type="entry name" value="S-AdoMet_deCO2ase_CS"/>
</dbReference>
<evidence type="ECO:0000256" key="6">
    <source>
        <dbReference type="ARBA" id="ARBA00022793"/>
    </source>
</evidence>
<dbReference type="EC" id="4.1.1.50" evidence="4"/>
<dbReference type="GO" id="GO:0004014">
    <property type="term" value="F:adenosylmethionine decarboxylase activity"/>
    <property type="evidence" value="ECO:0007669"/>
    <property type="project" value="UniProtKB-EC"/>
</dbReference>
<dbReference type="Pfam" id="PF02784">
    <property type="entry name" value="Orn_Arg_deC_N"/>
    <property type="match status" value="1"/>
</dbReference>
<comment type="similarity">
    <text evidence="3">Belongs to the eukaryotic AdoMetDC family.</text>
</comment>
<dbReference type="GO" id="GO:0008295">
    <property type="term" value="P:spermidine biosynthetic process"/>
    <property type="evidence" value="ECO:0007669"/>
    <property type="project" value="UniProtKB-KW"/>
</dbReference>
<organism evidence="17">
    <name type="scientific">Percolomonas cosmopolitus</name>
    <dbReference type="NCBI Taxonomy" id="63605"/>
    <lineage>
        <taxon>Eukaryota</taxon>
        <taxon>Discoba</taxon>
        <taxon>Heterolobosea</taxon>
        <taxon>Tetramitia</taxon>
        <taxon>Eutetramitia</taxon>
        <taxon>Percolomonadidae</taxon>
        <taxon>Percolomonas</taxon>
    </lineage>
</organism>
<keyword evidence="6" id="KW-0210">Decarboxylase</keyword>
<comment type="pathway">
    <text evidence="2">Amine and polyamine biosynthesis; S-adenosylmethioninamine biosynthesis; S-adenosylmethioninamine from S-adenosyl-L-methionine: step 1/1.</text>
</comment>
<protein>
    <recommendedName>
        <fullName evidence="4">adenosylmethionine decarboxylase</fullName>
        <ecNumber evidence="4">4.1.1.50</ecNumber>
    </recommendedName>
</protein>
<dbReference type="InterPro" id="IPR009006">
    <property type="entry name" value="Ala_racemase/Decarboxylase_C"/>
</dbReference>
<dbReference type="Pfam" id="PF01536">
    <property type="entry name" value="SAM_decarbox"/>
    <property type="match status" value="1"/>
</dbReference>
<dbReference type="Gene3D" id="2.40.37.10">
    <property type="entry name" value="Lyase, Ornithine Decarboxylase, Chain A, domain 1"/>
    <property type="match status" value="1"/>
</dbReference>
<dbReference type="PANTHER" id="PTHR11570">
    <property type="entry name" value="S-ADENOSYLMETHIONINE DECARBOXYLASE"/>
    <property type="match status" value="1"/>
</dbReference>
<keyword evidence="8" id="KW-0745">Spermidine biosynthesis</keyword>
<evidence type="ECO:0000256" key="8">
    <source>
        <dbReference type="ARBA" id="ARBA00023066"/>
    </source>
</evidence>
<evidence type="ECO:0000256" key="14">
    <source>
        <dbReference type="RuleBase" id="RU003737"/>
    </source>
</evidence>
<dbReference type="PRINTS" id="PR01179">
    <property type="entry name" value="ODADCRBXLASE"/>
</dbReference>
<dbReference type="InterPro" id="IPR048283">
    <property type="entry name" value="AdoMetDC-like"/>
</dbReference>
<dbReference type="GO" id="GO:0005829">
    <property type="term" value="C:cytosol"/>
    <property type="evidence" value="ECO:0007669"/>
    <property type="project" value="TreeGrafter"/>
</dbReference>
<keyword evidence="7" id="KW-0068">Autocatalytic cleavage</keyword>
<evidence type="ECO:0000256" key="4">
    <source>
        <dbReference type="ARBA" id="ARBA00012357"/>
    </source>
</evidence>
<dbReference type="UniPathway" id="UPA00331">
    <property type="reaction ID" value="UER00451"/>
</dbReference>
<keyword evidence="11" id="KW-0456">Lyase</keyword>
<evidence type="ECO:0000256" key="13">
    <source>
        <dbReference type="ARBA" id="ARBA00023317"/>
    </source>
</evidence>